<evidence type="ECO:0000256" key="3">
    <source>
        <dbReference type="ARBA" id="ARBA00012944"/>
    </source>
</evidence>
<evidence type="ECO:0000256" key="14">
    <source>
        <dbReference type="ARBA" id="ARBA00023136"/>
    </source>
</evidence>
<organism evidence="17">
    <name type="scientific">Diplonychus sp</name>
    <dbReference type="NCBI Taxonomy" id="2977879"/>
    <lineage>
        <taxon>Eukaryota</taxon>
        <taxon>Metazoa</taxon>
        <taxon>Ecdysozoa</taxon>
        <taxon>Arthropoda</taxon>
        <taxon>Hexapoda</taxon>
        <taxon>Insecta</taxon>
        <taxon>Pterygota</taxon>
        <taxon>Neoptera</taxon>
        <taxon>Paraneoptera</taxon>
        <taxon>Hemiptera</taxon>
        <taxon>Heteroptera</taxon>
        <taxon>Panheteroptera</taxon>
        <taxon>Nepomorpha</taxon>
        <taxon>Belostomatidae</taxon>
        <taxon>Belostomatinae</taxon>
        <taxon>Diplonychus</taxon>
    </lineage>
</organism>
<dbReference type="EC" id="7.1.1.2" evidence="3 16"/>
<keyword evidence="11 16" id="KW-0520">NAD</keyword>
<evidence type="ECO:0000256" key="6">
    <source>
        <dbReference type="ARBA" id="ARBA00022660"/>
    </source>
</evidence>
<dbReference type="GO" id="GO:0005743">
    <property type="term" value="C:mitochondrial inner membrane"/>
    <property type="evidence" value="ECO:0007669"/>
    <property type="project" value="UniProtKB-SubCell"/>
</dbReference>
<dbReference type="GO" id="GO:0008137">
    <property type="term" value="F:NADH dehydrogenase (ubiquinone) activity"/>
    <property type="evidence" value="ECO:0007669"/>
    <property type="project" value="UniProtKB-EC"/>
</dbReference>
<sequence length="104" mass="11902">MFVYGFDFNYFFPFFLMLVFFSGLLVFCSSRKHLLLTLISLEFITLTLFLGFFYFLAGYGYEGYFGLVFLTFAVCEGALGLGVLVSLIRCHGNDNLNSISFISW</sequence>
<comment type="function">
    <text evidence="16">Core subunit of the mitochondrial membrane respiratory chain NADH dehydrogenase (Complex I) which catalyzes electron transfer from NADH through the respiratory chain, using ubiquinone as an electron acceptor.</text>
</comment>
<comment type="catalytic activity">
    <reaction evidence="15 16">
        <text>a ubiquinone + NADH + 5 H(+)(in) = a ubiquinol + NAD(+) + 4 H(+)(out)</text>
        <dbReference type="Rhea" id="RHEA:29091"/>
        <dbReference type="Rhea" id="RHEA-COMP:9565"/>
        <dbReference type="Rhea" id="RHEA-COMP:9566"/>
        <dbReference type="ChEBI" id="CHEBI:15378"/>
        <dbReference type="ChEBI" id="CHEBI:16389"/>
        <dbReference type="ChEBI" id="CHEBI:17976"/>
        <dbReference type="ChEBI" id="CHEBI:57540"/>
        <dbReference type="ChEBI" id="CHEBI:57945"/>
        <dbReference type="EC" id="7.1.1.2"/>
    </reaction>
</comment>
<evidence type="ECO:0000256" key="8">
    <source>
        <dbReference type="ARBA" id="ARBA00022967"/>
    </source>
</evidence>
<evidence type="ECO:0000256" key="4">
    <source>
        <dbReference type="ARBA" id="ARBA00016612"/>
    </source>
</evidence>
<protein>
    <recommendedName>
        <fullName evidence="4 16">NADH-ubiquinone oxidoreductase chain 4L</fullName>
        <ecNumber evidence="3 16">7.1.1.2</ecNumber>
    </recommendedName>
</protein>
<keyword evidence="7 16" id="KW-0812">Transmembrane</keyword>
<dbReference type="Pfam" id="PF00420">
    <property type="entry name" value="Oxidored_q2"/>
    <property type="match status" value="1"/>
</dbReference>
<geneLocation type="mitochondrion" evidence="17"/>
<gene>
    <name evidence="17" type="primary">nad4l</name>
</gene>
<proteinExistence type="inferred from homology"/>
<dbReference type="GO" id="GO:0042773">
    <property type="term" value="P:ATP synthesis coupled electron transport"/>
    <property type="evidence" value="ECO:0007669"/>
    <property type="project" value="UniProtKB-UniRule"/>
</dbReference>
<accession>A0AAU6PCF5</accession>
<keyword evidence="9 16" id="KW-0249">Electron transport</keyword>
<evidence type="ECO:0000256" key="7">
    <source>
        <dbReference type="ARBA" id="ARBA00022692"/>
    </source>
</evidence>
<keyword evidence="6 16" id="KW-0679">Respiratory chain</keyword>
<evidence type="ECO:0000256" key="5">
    <source>
        <dbReference type="ARBA" id="ARBA00022448"/>
    </source>
</evidence>
<keyword evidence="8 16" id="KW-1278">Translocase</keyword>
<name>A0AAU6PCF5_9HEMI</name>
<evidence type="ECO:0000313" key="17">
    <source>
        <dbReference type="EMBL" id="WXH78647.1"/>
    </source>
</evidence>
<evidence type="ECO:0000256" key="15">
    <source>
        <dbReference type="ARBA" id="ARBA00049551"/>
    </source>
</evidence>
<keyword evidence="13 16" id="KW-0496">Mitochondrion</keyword>
<dbReference type="Gene3D" id="1.10.287.3510">
    <property type="match status" value="1"/>
</dbReference>
<reference evidence="17" key="1">
    <citation type="submission" date="2021-06" db="EMBL/GenBank/DDBJ databases">
        <authorList>
            <person name="Song N."/>
        </authorList>
    </citation>
    <scope>NUCLEOTIDE SEQUENCE</scope>
</reference>
<dbReference type="PANTHER" id="PTHR11434">
    <property type="entry name" value="NADH-UBIQUINONE OXIDOREDUCTASE SUBUNIT ND4L"/>
    <property type="match status" value="1"/>
</dbReference>
<keyword evidence="12 16" id="KW-0830">Ubiquinone</keyword>
<keyword evidence="10 16" id="KW-1133">Transmembrane helix</keyword>
<dbReference type="InterPro" id="IPR001133">
    <property type="entry name" value="NADH_UbQ_OxRdtase_chain4L/K"/>
</dbReference>
<evidence type="ECO:0000256" key="1">
    <source>
        <dbReference type="ARBA" id="ARBA00004225"/>
    </source>
</evidence>
<dbReference type="PANTHER" id="PTHR11434:SF0">
    <property type="entry name" value="NADH-UBIQUINONE OXIDOREDUCTASE CHAIN 4L"/>
    <property type="match status" value="1"/>
</dbReference>
<dbReference type="GO" id="GO:0030964">
    <property type="term" value="C:NADH dehydrogenase complex"/>
    <property type="evidence" value="ECO:0007669"/>
    <property type="project" value="TreeGrafter"/>
</dbReference>
<feature type="transmembrane region" description="Helical" evidence="16">
    <location>
        <begin position="6"/>
        <end position="27"/>
    </location>
</feature>
<comment type="similarity">
    <text evidence="2 16">Belongs to the complex I subunit 4L family.</text>
</comment>
<keyword evidence="5 16" id="KW-0813">Transport</keyword>
<evidence type="ECO:0000256" key="11">
    <source>
        <dbReference type="ARBA" id="ARBA00023027"/>
    </source>
</evidence>
<dbReference type="GO" id="GO:0016651">
    <property type="term" value="F:oxidoreductase activity, acting on NAD(P)H"/>
    <property type="evidence" value="ECO:0007669"/>
    <property type="project" value="InterPro"/>
</dbReference>
<evidence type="ECO:0000256" key="9">
    <source>
        <dbReference type="ARBA" id="ARBA00022982"/>
    </source>
</evidence>
<evidence type="ECO:0000256" key="10">
    <source>
        <dbReference type="ARBA" id="ARBA00022989"/>
    </source>
</evidence>
<evidence type="ECO:0000256" key="2">
    <source>
        <dbReference type="ARBA" id="ARBA00010519"/>
    </source>
</evidence>
<dbReference type="EMBL" id="MZ363628">
    <property type="protein sequence ID" value="WXH78647.1"/>
    <property type="molecule type" value="Genomic_DNA"/>
</dbReference>
<evidence type="ECO:0000256" key="16">
    <source>
        <dbReference type="RuleBase" id="RU004419"/>
    </source>
</evidence>
<feature type="transmembrane region" description="Helical" evidence="16">
    <location>
        <begin position="34"/>
        <end position="57"/>
    </location>
</feature>
<dbReference type="AlphaFoldDB" id="A0AAU6PCF5"/>
<dbReference type="InterPro" id="IPR039428">
    <property type="entry name" value="NUOK/Mnh_C1-like"/>
</dbReference>
<evidence type="ECO:0000256" key="13">
    <source>
        <dbReference type="ARBA" id="ARBA00023128"/>
    </source>
</evidence>
<feature type="transmembrane region" description="Helical" evidence="16">
    <location>
        <begin position="63"/>
        <end position="88"/>
    </location>
</feature>
<keyword evidence="14 16" id="KW-0472">Membrane</keyword>
<comment type="subcellular location">
    <subcellularLocation>
        <location evidence="16">Mitochondrion inner membrane</location>
        <topology evidence="16">Multi-pass membrane protein</topology>
    </subcellularLocation>
    <subcellularLocation>
        <location evidence="1">Mitochondrion membrane</location>
        <topology evidence="1">Multi-pass membrane protein</topology>
    </subcellularLocation>
</comment>
<evidence type="ECO:0000256" key="12">
    <source>
        <dbReference type="ARBA" id="ARBA00023075"/>
    </source>
</evidence>
<keyword evidence="16" id="KW-0999">Mitochondrion inner membrane</keyword>